<dbReference type="Gene3D" id="3.30.710.10">
    <property type="entry name" value="Potassium Channel Kv1.1, Chain A"/>
    <property type="match status" value="1"/>
</dbReference>
<proteinExistence type="predicted"/>
<evidence type="ECO:0000313" key="1">
    <source>
        <dbReference type="EMBL" id="KAF9325105.1"/>
    </source>
</evidence>
<dbReference type="SUPFAM" id="SSF54695">
    <property type="entry name" value="POZ domain"/>
    <property type="match status" value="1"/>
</dbReference>
<dbReference type="EMBL" id="JAAAUY010000977">
    <property type="protein sequence ID" value="KAF9325105.1"/>
    <property type="molecule type" value="Genomic_DNA"/>
</dbReference>
<dbReference type="Proteomes" id="UP000696485">
    <property type="component" value="Unassembled WGS sequence"/>
</dbReference>
<evidence type="ECO:0008006" key="3">
    <source>
        <dbReference type="Google" id="ProtNLM"/>
    </source>
</evidence>
<organism evidence="1 2">
    <name type="scientific">Podila minutissima</name>
    <dbReference type="NCBI Taxonomy" id="64525"/>
    <lineage>
        <taxon>Eukaryota</taxon>
        <taxon>Fungi</taxon>
        <taxon>Fungi incertae sedis</taxon>
        <taxon>Mucoromycota</taxon>
        <taxon>Mortierellomycotina</taxon>
        <taxon>Mortierellomycetes</taxon>
        <taxon>Mortierellales</taxon>
        <taxon>Mortierellaceae</taxon>
        <taxon>Podila</taxon>
    </lineage>
</organism>
<accession>A0A9P5SC18</accession>
<sequence length="204" mass="22685">MSTLDIPDASGAPGVEALKDEITIAKIKANESKAIMSALLRDSPRIRTVLDSLLGLTPAYQVFDELIKKAVQETSDRDLGPGPLTLVVDKVSFTTFCALLTFIYTGEVERNIDPGQFAIKKLDSPPKYTSTYDSTRDVPRCRPLDSDSLNNRKPVVWEDLLFAADLYHIRGLRALSQKHVIEAIESNKAVETLMRVGHQFPEIR</sequence>
<reference evidence="1" key="1">
    <citation type="journal article" date="2020" name="Fungal Divers.">
        <title>Resolving the Mortierellaceae phylogeny through synthesis of multi-gene phylogenetics and phylogenomics.</title>
        <authorList>
            <person name="Vandepol N."/>
            <person name="Liber J."/>
            <person name="Desiro A."/>
            <person name="Na H."/>
            <person name="Kennedy M."/>
            <person name="Barry K."/>
            <person name="Grigoriev I.V."/>
            <person name="Miller A.N."/>
            <person name="O'Donnell K."/>
            <person name="Stajich J.E."/>
            <person name="Bonito G."/>
        </authorList>
    </citation>
    <scope>NUCLEOTIDE SEQUENCE</scope>
    <source>
        <strain evidence="1">NVP1</strain>
    </source>
</reference>
<name>A0A9P5SC18_9FUNG</name>
<dbReference type="InterPro" id="IPR011333">
    <property type="entry name" value="SKP1/BTB/POZ_sf"/>
</dbReference>
<comment type="caution">
    <text evidence="1">The sequence shown here is derived from an EMBL/GenBank/DDBJ whole genome shotgun (WGS) entry which is preliminary data.</text>
</comment>
<protein>
    <recommendedName>
        <fullName evidence="3">BTB domain-containing protein</fullName>
    </recommendedName>
</protein>
<dbReference type="AlphaFoldDB" id="A0A9P5SC18"/>
<keyword evidence="2" id="KW-1185">Reference proteome</keyword>
<evidence type="ECO:0000313" key="2">
    <source>
        <dbReference type="Proteomes" id="UP000696485"/>
    </source>
</evidence>
<gene>
    <name evidence="1" type="ORF">BG006_011389</name>
</gene>